<sequence>MINDLRPPAMEPAELIWRDGVPESARFGDVYFSRDDGLAETRYVFIERNGLPGRFAELDRNSHFVIAETGFGTGLNFLATWAEWLAQRPDDKDHAILHFISVERYPLSLADLEKALESWPGLQPLARELIENYPPLIKGTHRLVLGGGAIRLTLCFGDVLDAWNELEFVADAWFLDGFAPSLNPDMWLEKAIHQIRAHSQPGTTLATFTSVGRVRRALADEGFEMAKVPGFGRKREMLTGRLPTSEEVPAPTVGTDPIVIIGAGIAGTALARNLAERGVPVVLADQASGPGAGASGNDQGALYVKLGVEYNDQTELAATALCFSQRFYQRWQGEFWHPSGLLQLAATDQEQDRQKRFLERSSYPENLLGAVSPTEASRIAGIPVQCEGLWFPGSGWLQPARACKTLIEHPLIRTIFGFKVDTLRWADNHWVIQARGGRSLRAAKVVVAAGHESTALAPVPEGQSLRLKPIRGQVTRIPADDCQLPDVVICGTKYLNPAYDGSAITGATFDLRDDNPEPTPKGHQENLDQLRELLPSVNISEHIQAEHLQGRVGFRCTTHDYQPVAGPCPGNDETAGPGVYLLTGFGSKGLVWAPLLAEYLADRICQQPACLNTRLARRVETGRLYRNQLTV</sequence>
<keyword evidence="9 10" id="KW-0511">Multifunctional enzyme</keyword>
<dbReference type="NCBIfam" id="NF033855">
    <property type="entry name" value="tRNA_MNMC2"/>
    <property type="match status" value="1"/>
</dbReference>
<keyword evidence="6 10" id="KW-0819">tRNA processing</keyword>
<dbReference type="InterPro" id="IPR008471">
    <property type="entry name" value="MnmC-like_methylTransf"/>
</dbReference>
<evidence type="ECO:0000256" key="4">
    <source>
        <dbReference type="ARBA" id="ARBA00022679"/>
    </source>
</evidence>
<evidence type="ECO:0000259" key="12">
    <source>
        <dbReference type="Pfam" id="PF05430"/>
    </source>
</evidence>
<keyword evidence="4 10" id="KW-0808">Transferase</keyword>
<name>A0A368V0S4_MARNT</name>
<dbReference type="NCBIfam" id="TIGR03197">
    <property type="entry name" value="MnmC_Cterm"/>
    <property type="match status" value="1"/>
</dbReference>
<dbReference type="AlphaFoldDB" id="A0A368V0S4"/>
<comment type="cofactor">
    <cofactor evidence="10">
        <name>FAD</name>
        <dbReference type="ChEBI" id="CHEBI:57692"/>
    </cofactor>
</comment>
<dbReference type="PANTHER" id="PTHR13847">
    <property type="entry name" value="SARCOSINE DEHYDROGENASE-RELATED"/>
    <property type="match status" value="1"/>
</dbReference>
<proteinExistence type="inferred from homology"/>
<dbReference type="InterPro" id="IPR029063">
    <property type="entry name" value="SAM-dependent_MTases_sf"/>
</dbReference>
<evidence type="ECO:0000256" key="2">
    <source>
        <dbReference type="ARBA" id="ARBA00022603"/>
    </source>
</evidence>
<evidence type="ECO:0000256" key="10">
    <source>
        <dbReference type="HAMAP-Rule" id="MF_01102"/>
    </source>
</evidence>
<evidence type="ECO:0000256" key="8">
    <source>
        <dbReference type="ARBA" id="ARBA00023002"/>
    </source>
</evidence>
<dbReference type="Pfam" id="PF01266">
    <property type="entry name" value="DAO"/>
    <property type="match status" value="1"/>
</dbReference>
<dbReference type="EMBL" id="QNSA01000005">
    <property type="protein sequence ID" value="RBP74048.1"/>
    <property type="molecule type" value="Genomic_DNA"/>
</dbReference>
<dbReference type="GO" id="GO:0002097">
    <property type="term" value="P:tRNA wobble base modification"/>
    <property type="evidence" value="ECO:0007669"/>
    <property type="project" value="UniProtKB-UniRule"/>
</dbReference>
<reference evidence="14 15" key="1">
    <citation type="submission" date="2018-07" db="EMBL/GenBank/DDBJ databases">
        <title>Freshwater and sediment microbial communities from various areas in North America, analyzing microbe dynamics in response to fracking.</title>
        <authorList>
            <person name="Lamendella R."/>
        </authorList>
    </citation>
    <scope>NUCLEOTIDE SEQUENCE [LARGE SCALE GENOMIC DNA]</scope>
    <source>
        <strain evidence="14 15">114E</strain>
        <strain evidence="13 16">114E_o</strain>
    </source>
</reference>
<comment type="caution">
    <text evidence="14">The sequence shown here is derived from an EMBL/GenBank/DDBJ whole genome shotgun (WGS) entry which is preliminary data.</text>
</comment>
<dbReference type="InterPro" id="IPR006076">
    <property type="entry name" value="FAD-dep_OxRdtase"/>
</dbReference>
<evidence type="ECO:0000313" key="16">
    <source>
        <dbReference type="Proteomes" id="UP000253065"/>
    </source>
</evidence>
<dbReference type="HAMAP" id="MF_01102">
    <property type="entry name" value="MnmC"/>
    <property type="match status" value="1"/>
</dbReference>
<dbReference type="Pfam" id="PF05430">
    <property type="entry name" value="Methyltransf_30"/>
    <property type="match status" value="1"/>
</dbReference>
<accession>A0A368V0S4</accession>
<dbReference type="InterPro" id="IPR023032">
    <property type="entry name" value="tRNA_MAMT_biosynth_bifunc_MnmC"/>
</dbReference>
<keyword evidence="1 10" id="KW-0963">Cytoplasm</keyword>
<protein>
    <recommendedName>
        <fullName evidence="10">tRNA 5-methylaminomethyl-2-thiouridine biosynthesis bifunctional protein MnmC</fullName>
        <shortName evidence="10">tRNA mnm(5)s(2)U biosynthesis bifunctional protein</shortName>
    </recommendedName>
    <domain>
        <recommendedName>
            <fullName evidence="10">tRNA (mnm(5)s(2)U34)-methyltransferase</fullName>
            <ecNumber evidence="10">2.1.1.61</ecNumber>
        </recommendedName>
    </domain>
    <domain>
        <recommendedName>
            <fullName evidence="10">FAD-dependent cmnm(5)s(2)U34 oxidoreductase</fullName>
            <ecNumber evidence="10">1.5.-.-</ecNumber>
        </recommendedName>
    </domain>
</protein>
<dbReference type="InterPro" id="IPR036188">
    <property type="entry name" value="FAD/NAD-bd_sf"/>
</dbReference>
<keyword evidence="5 10" id="KW-0949">S-adenosyl-L-methionine</keyword>
<dbReference type="SUPFAM" id="SSF54373">
    <property type="entry name" value="FAD-linked reductases, C-terminal domain"/>
    <property type="match status" value="1"/>
</dbReference>
<keyword evidence="7 10" id="KW-0274">FAD</keyword>
<evidence type="ECO:0000259" key="11">
    <source>
        <dbReference type="Pfam" id="PF01266"/>
    </source>
</evidence>
<comment type="subcellular location">
    <subcellularLocation>
        <location evidence="10">Cytoplasm</location>
    </subcellularLocation>
</comment>
<evidence type="ECO:0000256" key="3">
    <source>
        <dbReference type="ARBA" id="ARBA00022630"/>
    </source>
</evidence>
<dbReference type="EC" id="1.5.-.-" evidence="10"/>
<keyword evidence="2 10" id="KW-0489">Methyltransferase</keyword>
<feature type="region of interest" description="tRNA (mnm(5)s(2)U34)-methyltransferase" evidence="10">
    <location>
        <begin position="1"/>
        <end position="243"/>
    </location>
</feature>
<evidence type="ECO:0000313" key="13">
    <source>
        <dbReference type="EMBL" id="RBP74048.1"/>
    </source>
</evidence>
<evidence type="ECO:0000256" key="1">
    <source>
        <dbReference type="ARBA" id="ARBA00022490"/>
    </source>
</evidence>
<organism evidence="14 15">
    <name type="scientific">Marinobacter nauticus</name>
    <name type="common">Marinobacter hydrocarbonoclasticus</name>
    <name type="synonym">Marinobacter aquaeolei</name>
    <dbReference type="NCBI Taxonomy" id="2743"/>
    <lineage>
        <taxon>Bacteria</taxon>
        <taxon>Pseudomonadati</taxon>
        <taxon>Pseudomonadota</taxon>
        <taxon>Gammaproteobacteria</taxon>
        <taxon>Pseudomonadales</taxon>
        <taxon>Marinobacteraceae</taxon>
        <taxon>Marinobacter</taxon>
    </lineage>
</organism>
<dbReference type="EMBL" id="QPJB01000005">
    <property type="protein sequence ID" value="RCW34797.1"/>
    <property type="molecule type" value="Genomic_DNA"/>
</dbReference>
<keyword evidence="16" id="KW-1185">Reference proteome</keyword>
<gene>
    <name evidence="10" type="primary">mnmC</name>
    <name evidence="14" type="ORF">DET51_105172</name>
    <name evidence="13" type="ORF">DET64_105173</name>
</gene>
<dbReference type="RefSeq" id="WP_113879674.1">
    <property type="nucleotide sequence ID" value="NZ_QNSA01000005.1"/>
</dbReference>
<dbReference type="GO" id="GO:0032259">
    <property type="term" value="P:methylation"/>
    <property type="evidence" value="ECO:0007669"/>
    <property type="project" value="UniProtKB-KW"/>
</dbReference>
<evidence type="ECO:0000256" key="5">
    <source>
        <dbReference type="ARBA" id="ARBA00022691"/>
    </source>
</evidence>
<dbReference type="SUPFAM" id="SSF51905">
    <property type="entry name" value="FAD/NAD(P)-binding domain"/>
    <property type="match status" value="1"/>
</dbReference>
<dbReference type="Gene3D" id="3.40.50.150">
    <property type="entry name" value="Vaccinia Virus protein VP39"/>
    <property type="match status" value="1"/>
</dbReference>
<evidence type="ECO:0000256" key="7">
    <source>
        <dbReference type="ARBA" id="ARBA00022827"/>
    </source>
</evidence>
<keyword evidence="8 10" id="KW-0560">Oxidoreductase</keyword>
<dbReference type="EC" id="2.1.1.61" evidence="10"/>
<dbReference type="Proteomes" id="UP000252795">
    <property type="component" value="Unassembled WGS sequence"/>
</dbReference>
<dbReference type="GO" id="GO:0016645">
    <property type="term" value="F:oxidoreductase activity, acting on the CH-NH group of donors"/>
    <property type="evidence" value="ECO:0007669"/>
    <property type="project" value="InterPro"/>
</dbReference>
<dbReference type="Proteomes" id="UP000253065">
    <property type="component" value="Unassembled WGS sequence"/>
</dbReference>
<dbReference type="GO" id="GO:0004808">
    <property type="term" value="F:tRNA (5-methylaminomethyl-2-thiouridylate)(34)-methyltransferase activity"/>
    <property type="evidence" value="ECO:0007669"/>
    <property type="project" value="UniProtKB-EC"/>
</dbReference>
<dbReference type="GO" id="GO:0005737">
    <property type="term" value="C:cytoplasm"/>
    <property type="evidence" value="ECO:0007669"/>
    <property type="project" value="UniProtKB-SubCell"/>
</dbReference>
<feature type="domain" description="MnmC-like methyltransferase" evidence="12">
    <location>
        <begin position="122"/>
        <end position="241"/>
    </location>
</feature>
<dbReference type="PANTHER" id="PTHR13847:SF283">
    <property type="entry name" value="TRNA 5-METHYLAMINOMETHYL-2-THIOURIDINE BIOSYNTHESIS BIFUNCTIONAL PROTEIN MNMC"/>
    <property type="match status" value="1"/>
</dbReference>
<evidence type="ECO:0000313" key="15">
    <source>
        <dbReference type="Proteomes" id="UP000252795"/>
    </source>
</evidence>
<feature type="domain" description="FAD dependent oxidoreductase" evidence="11">
    <location>
        <begin position="258"/>
        <end position="603"/>
    </location>
</feature>
<comment type="similarity">
    <text evidence="10">In the C-terminal section; belongs to the DAO family.</text>
</comment>
<evidence type="ECO:0000256" key="9">
    <source>
        <dbReference type="ARBA" id="ARBA00023268"/>
    </source>
</evidence>
<dbReference type="InterPro" id="IPR047785">
    <property type="entry name" value="tRNA_MNMC2"/>
</dbReference>
<comment type="similarity">
    <text evidence="10">In the N-terminal section; belongs to the methyltransferase superfamily. tRNA (mnm(5)s(2)U34)-methyltransferase family.</text>
</comment>
<evidence type="ECO:0000256" key="6">
    <source>
        <dbReference type="ARBA" id="ARBA00022694"/>
    </source>
</evidence>
<keyword evidence="3 10" id="KW-0285">Flavoprotein</keyword>
<dbReference type="Gene3D" id="3.30.9.10">
    <property type="entry name" value="D-Amino Acid Oxidase, subunit A, domain 2"/>
    <property type="match status" value="1"/>
</dbReference>
<comment type="function">
    <text evidence="10">Catalyzes the last two steps in the biosynthesis of 5-methylaminomethyl-2-thiouridine (mnm(5)s(2)U) at the wobble position (U34) in tRNA. Catalyzes the FAD-dependent demodification of cmnm(5)s(2)U34 to nm(5)s(2)U34, followed by the transfer of a methyl group from S-adenosyl-L-methionine to nm(5)s(2)U34, to form mnm(5)s(2)U34.</text>
</comment>
<dbReference type="NCBIfam" id="NF002481">
    <property type="entry name" value="PRK01747.1-2"/>
    <property type="match status" value="1"/>
</dbReference>
<feature type="region of interest" description="FAD-dependent cmnm(5)s(2)U34 oxidoreductase" evidence="10">
    <location>
        <begin position="261"/>
        <end position="631"/>
    </location>
</feature>
<dbReference type="Gene3D" id="3.50.50.60">
    <property type="entry name" value="FAD/NAD(P)-binding domain"/>
    <property type="match status" value="1"/>
</dbReference>
<dbReference type="GO" id="GO:0050660">
    <property type="term" value="F:flavin adenine dinucleotide binding"/>
    <property type="evidence" value="ECO:0007669"/>
    <property type="project" value="UniProtKB-UniRule"/>
</dbReference>
<comment type="catalytic activity">
    <reaction evidence="10">
        <text>5-aminomethyl-2-thiouridine(34) in tRNA + S-adenosyl-L-methionine = 5-methylaminomethyl-2-thiouridine(34) in tRNA + S-adenosyl-L-homocysteine + H(+)</text>
        <dbReference type="Rhea" id="RHEA:19569"/>
        <dbReference type="Rhea" id="RHEA-COMP:10195"/>
        <dbReference type="Rhea" id="RHEA-COMP:10197"/>
        <dbReference type="ChEBI" id="CHEBI:15378"/>
        <dbReference type="ChEBI" id="CHEBI:57856"/>
        <dbReference type="ChEBI" id="CHEBI:59789"/>
        <dbReference type="ChEBI" id="CHEBI:74454"/>
        <dbReference type="ChEBI" id="CHEBI:74455"/>
        <dbReference type="EC" id="2.1.1.61"/>
    </reaction>
</comment>
<dbReference type="InterPro" id="IPR017610">
    <property type="entry name" value="tRNA_S-uridine_synth_MnmC_C"/>
</dbReference>
<evidence type="ECO:0000313" key="14">
    <source>
        <dbReference type="EMBL" id="RCW34797.1"/>
    </source>
</evidence>